<name>A0ABQ8VBH9_9AGAR</name>
<dbReference type="EMBL" id="JANVFT010000051">
    <property type="protein sequence ID" value="KAJ4485176.1"/>
    <property type="molecule type" value="Genomic_DNA"/>
</dbReference>
<evidence type="ECO:0000256" key="4">
    <source>
        <dbReference type="ARBA" id="ARBA00044511"/>
    </source>
</evidence>
<reference evidence="6" key="1">
    <citation type="submission" date="2022-08" db="EMBL/GenBank/DDBJ databases">
        <title>A Global Phylogenomic Analysis of the Shiitake Genus Lentinula.</title>
        <authorList>
            <consortium name="DOE Joint Genome Institute"/>
            <person name="Sierra-Patev S."/>
            <person name="Min B."/>
            <person name="Naranjo-Ortiz M."/>
            <person name="Looney B."/>
            <person name="Konkel Z."/>
            <person name="Slot J.C."/>
            <person name="Sakamoto Y."/>
            <person name="Steenwyk J.L."/>
            <person name="Rokas A."/>
            <person name="Carro J."/>
            <person name="Camarero S."/>
            <person name="Ferreira P."/>
            <person name="Molpeceres G."/>
            <person name="Ruiz-Duenas F.J."/>
            <person name="Serrano A."/>
            <person name="Henrissat B."/>
            <person name="Drula E."/>
            <person name="Hughes K.W."/>
            <person name="Mata J.L."/>
            <person name="Ishikawa N.K."/>
            <person name="Vargas-Isla R."/>
            <person name="Ushijima S."/>
            <person name="Smith C.A."/>
            <person name="Ahrendt S."/>
            <person name="Andreopoulos W."/>
            <person name="He G."/>
            <person name="Labutti K."/>
            <person name="Lipzen A."/>
            <person name="Ng V."/>
            <person name="Riley R."/>
            <person name="Sandor L."/>
            <person name="Barry K."/>
            <person name="Martinez A.T."/>
            <person name="Xiao Y."/>
            <person name="Gibbons J.G."/>
            <person name="Terashima K."/>
            <person name="Grigoriev I.V."/>
            <person name="Hibbett D.S."/>
        </authorList>
    </citation>
    <scope>NUCLEOTIDE SEQUENCE</scope>
    <source>
        <strain evidence="6">RHP3577 ss4</strain>
    </source>
</reference>
<gene>
    <name evidence="6" type="ORF">C8R41DRAFT_442677</name>
</gene>
<evidence type="ECO:0000256" key="1">
    <source>
        <dbReference type="ARBA" id="ARBA00006192"/>
    </source>
</evidence>
<evidence type="ECO:0008006" key="8">
    <source>
        <dbReference type="Google" id="ProtNLM"/>
    </source>
</evidence>
<organism evidence="6 7">
    <name type="scientific">Lentinula lateritia</name>
    <dbReference type="NCBI Taxonomy" id="40482"/>
    <lineage>
        <taxon>Eukaryota</taxon>
        <taxon>Fungi</taxon>
        <taxon>Dikarya</taxon>
        <taxon>Basidiomycota</taxon>
        <taxon>Agaricomycotina</taxon>
        <taxon>Agaricomycetes</taxon>
        <taxon>Agaricomycetidae</taxon>
        <taxon>Agaricales</taxon>
        <taxon>Marasmiineae</taxon>
        <taxon>Omphalotaceae</taxon>
        <taxon>Lentinula</taxon>
    </lineage>
</organism>
<comment type="caution">
    <text evidence="6">The sequence shown here is derived from an EMBL/GenBank/DDBJ whole genome shotgun (WGS) entry which is preliminary data.</text>
</comment>
<dbReference type="PANTHER" id="PTHR47936">
    <property type="entry name" value="PPR_LONG DOMAIN-CONTAINING PROTEIN"/>
    <property type="match status" value="1"/>
</dbReference>
<dbReference type="Gene3D" id="1.25.40.10">
    <property type="entry name" value="Tetratricopeptide repeat domain"/>
    <property type="match status" value="3"/>
</dbReference>
<feature type="repeat" description="PPR" evidence="5">
    <location>
        <begin position="338"/>
        <end position="372"/>
    </location>
</feature>
<evidence type="ECO:0000256" key="3">
    <source>
        <dbReference type="ARBA" id="ARBA00044493"/>
    </source>
</evidence>
<keyword evidence="2" id="KW-0677">Repeat</keyword>
<evidence type="ECO:0000256" key="2">
    <source>
        <dbReference type="ARBA" id="ARBA00022737"/>
    </source>
</evidence>
<comment type="similarity">
    <text evidence="1">Belongs to the CCM1 family.</text>
</comment>
<sequence>MSFRVGLSRIGIAHPKCLPKPVDLRLYRQLHSSAAIHNSVREYLASLKTDIQNPDVIHRDYPLLTWGIRQLKQTRQNLLDKNDIETMLEALALSALPEDLSRIEQILSDMTIVYDVSPSSKTHTVIIRALIQKGTFQSVKLWLEHMPKKPGGVEPTLGHYHLVLEAGPRFCTFKNMMQLVRDMRQRGCEPTNDTFKLLAQARWLTTTRVSRIPLPSDFTPIFRHMQEIGLPYNTTVADMLHVMYLDKQRFRYAEEIVVLYNDSYSDLLPPGLLWENEWLLRLSAAVKEGGVATGLKLISQYREEGGKPSVRTLGVFMPRITRFEHLCSVRDQLGIAPSQEQWSMLLSKCVKRGIISEMLECYNEIRNEGVMPTASAISQLVQSVLASPLSDAVDTSFKIFNDFTDSLPDRCDLLERDTQRSLADLFSHMLREVTQHLDKYAPMKELILKEAEVHNVPLRSASAYLTAISMNSARTERDAMEAYRESRHILDEAGYLTVLDILSRISWSDRMEPRVPTISFYFEVVKDMKAARYSVTMTIYLILLRSLRQLASRTSKSVGFLHLRHDTLAATRQTHDLITLDSSISPNISLWNALLENYRQLGSFPDALRVWDTMYISRTFDRASVNIILTTCREAGGLDMARQIKSKLERSGYIFDNYNWKAWIACLCDAGRMNDALRDMCTIVKDPDPEMAQIILGRLKPDIKVNVMAAIQKHRPKLHIALLEEASA</sequence>
<accession>A0ABQ8VBH9</accession>
<evidence type="ECO:0000256" key="5">
    <source>
        <dbReference type="PROSITE-ProRule" id="PRU00708"/>
    </source>
</evidence>
<dbReference type="Pfam" id="PF01535">
    <property type="entry name" value="PPR"/>
    <property type="match status" value="1"/>
</dbReference>
<proteinExistence type="inferred from homology"/>
<keyword evidence="7" id="KW-1185">Reference proteome</keyword>
<dbReference type="PANTHER" id="PTHR47936:SF1">
    <property type="entry name" value="PENTATRICOPEPTIDE REPEAT-CONTAINING PROTEIN GUN1, CHLOROPLASTIC"/>
    <property type="match status" value="1"/>
</dbReference>
<comment type="subunit">
    <text evidence="4">Binds to mitochondrial small subunit 15S rRNA.</text>
</comment>
<comment type="function">
    <text evidence="3">Regulates mitochondrial small subunit maturation by controlling 15S rRNA 5'-end processing. Localizes to the 5' precursor of the 15S rRNA in a position that is subsequently occupied by mS47 in the mature yeast mtSSU. Uses structure and sequence-specific RNA recognition, binding to a single-stranded region of the precursor and specifically recognizing bases -6 to -1. The exchange of Ccm1 for mS47 is coupled to the irreversible removal of precursor rRNA that is accompanied by conformational changes of the mitoribosomal proteins uS5m and mS26. These conformational changes signal completion of 5'-end rRNA processing through protection of the mature 5'-end of the 15S rRNA and stabilization of mS47. The removal of the 5' precursor together with the dissociation of Ccm1 may be catalyzed by the 5'-3' exoribonuclease Pet127. Involved in the specific removal of group I introns in mitochondrial encoded transcripts.</text>
</comment>
<evidence type="ECO:0000313" key="6">
    <source>
        <dbReference type="EMBL" id="KAJ4485176.1"/>
    </source>
</evidence>
<protein>
    <recommendedName>
        <fullName evidence="8">Pentatricopeptide repeat-containing protein</fullName>
    </recommendedName>
</protein>
<dbReference type="Proteomes" id="UP001150217">
    <property type="component" value="Unassembled WGS sequence"/>
</dbReference>
<dbReference type="PROSITE" id="PS51375">
    <property type="entry name" value="PPR"/>
    <property type="match status" value="1"/>
</dbReference>
<dbReference type="InterPro" id="IPR011990">
    <property type="entry name" value="TPR-like_helical_dom_sf"/>
</dbReference>
<dbReference type="InterPro" id="IPR002885">
    <property type="entry name" value="PPR_rpt"/>
</dbReference>
<evidence type="ECO:0000313" key="7">
    <source>
        <dbReference type="Proteomes" id="UP001150217"/>
    </source>
</evidence>